<evidence type="ECO:0000313" key="5">
    <source>
        <dbReference type="EMBL" id="RDI39153.1"/>
    </source>
</evidence>
<gene>
    <name evidence="5" type="ORF">DFR59_11560</name>
</gene>
<proteinExistence type="inferred from homology"/>
<evidence type="ECO:0000256" key="1">
    <source>
        <dbReference type="ARBA" id="ARBA00006534"/>
    </source>
</evidence>
<dbReference type="OrthoDB" id="9778515at2"/>
<dbReference type="GO" id="GO:0008236">
    <property type="term" value="F:serine-type peptidase activity"/>
    <property type="evidence" value="ECO:0007669"/>
    <property type="project" value="UniProtKB-KW"/>
</dbReference>
<dbReference type="CDD" id="cd03146">
    <property type="entry name" value="GAT1_Peptidase_E"/>
    <property type="match status" value="1"/>
</dbReference>
<reference evidence="5 6" key="1">
    <citation type="submission" date="2018-07" db="EMBL/GenBank/DDBJ databases">
        <title>Genomic Encyclopedia of Type Strains, Phase IV (KMG-IV): sequencing the most valuable type-strain genomes for metagenomic binning, comparative biology and taxonomic classification.</title>
        <authorList>
            <person name="Goeker M."/>
        </authorList>
    </citation>
    <scope>NUCLEOTIDE SEQUENCE [LARGE SCALE GENOMIC DNA]</scope>
    <source>
        <strain evidence="5 6">DSM 25281</strain>
    </source>
</reference>
<sequence length="203" mass="23096">MDTHILAISGGGFSTEENSFIDEYLVKITRKQGPLNIAFIAAASNDAQEYIDAFYHAFQSENPSHLTIKDFESPNIQEVVNDLDIIYVGGGDTRFMVEIWKKTGFDQVLRNAYQNGIIIAGISAGAMCWFETCYSENEEDKYEEFPGLGFLTGSFCPHYNDLKRRIEFDNWAAVQTNISTFYRLEDNENLHFKNEKLAAKIIT</sequence>
<evidence type="ECO:0000313" key="6">
    <source>
        <dbReference type="Proteomes" id="UP000255326"/>
    </source>
</evidence>
<comment type="similarity">
    <text evidence="1">Belongs to the peptidase S51 family.</text>
</comment>
<dbReference type="AlphaFoldDB" id="A0A370GAY3"/>
<keyword evidence="6" id="KW-1185">Reference proteome</keyword>
<dbReference type="Pfam" id="PF03575">
    <property type="entry name" value="Peptidase_S51"/>
    <property type="match status" value="1"/>
</dbReference>
<dbReference type="EMBL" id="QQAY01000015">
    <property type="protein sequence ID" value="RDI39153.1"/>
    <property type="molecule type" value="Genomic_DNA"/>
</dbReference>
<dbReference type="InterPro" id="IPR029062">
    <property type="entry name" value="Class_I_gatase-like"/>
</dbReference>
<evidence type="ECO:0000256" key="2">
    <source>
        <dbReference type="ARBA" id="ARBA00022670"/>
    </source>
</evidence>
<dbReference type="InterPro" id="IPR005320">
    <property type="entry name" value="Peptidase_S51"/>
</dbReference>
<name>A0A370GAY3_9BACI</name>
<dbReference type="PANTHER" id="PTHR20842">
    <property type="entry name" value="PROTEASE S51 ALPHA-ASPARTYL DIPEPTIDASE"/>
    <property type="match status" value="1"/>
</dbReference>
<dbReference type="Proteomes" id="UP000255326">
    <property type="component" value="Unassembled WGS sequence"/>
</dbReference>
<keyword evidence="2" id="KW-0645">Protease</keyword>
<protein>
    <submittedName>
        <fullName evidence="5">Peptidase E</fullName>
    </submittedName>
</protein>
<dbReference type="SUPFAM" id="SSF52317">
    <property type="entry name" value="Class I glutamine amidotransferase-like"/>
    <property type="match status" value="1"/>
</dbReference>
<evidence type="ECO:0000256" key="3">
    <source>
        <dbReference type="ARBA" id="ARBA00022801"/>
    </source>
</evidence>
<accession>A0A370GAY3</accession>
<keyword evidence="4" id="KW-0720">Serine protease</keyword>
<comment type="caution">
    <text evidence="5">The sequence shown here is derived from an EMBL/GenBank/DDBJ whole genome shotgun (WGS) entry which is preliminary data.</text>
</comment>
<dbReference type="PANTHER" id="PTHR20842:SF0">
    <property type="entry name" value="ALPHA-ASPARTYL DIPEPTIDASE"/>
    <property type="match status" value="1"/>
</dbReference>
<keyword evidence="3" id="KW-0378">Hydrolase</keyword>
<dbReference type="RefSeq" id="WP_114746762.1">
    <property type="nucleotide sequence ID" value="NZ_QQAY01000015.1"/>
</dbReference>
<dbReference type="GO" id="GO:0006508">
    <property type="term" value="P:proteolysis"/>
    <property type="evidence" value="ECO:0007669"/>
    <property type="project" value="UniProtKB-KW"/>
</dbReference>
<evidence type="ECO:0000256" key="4">
    <source>
        <dbReference type="ARBA" id="ARBA00022825"/>
    </source>
</evidence>
<organism evidence="5 6">
    <name type="scientific">Falsibacillus pallidus</name>
    <dbReference type="NCBI Taxonomy" id="493781"/>
    <lineage>
        <taxon>Bacteria</taxon>
        <taxon>Bacillati</taxon>
        <taxon>Bacillota</taxon>
        <taxon>Bacilli</taxon>
        <taxon>Bacillales</taxon>
        <taxon>Bacillaceae</taxon>
        <taxon>Falsibacillus</taxon>
    </lineage>
</organism>
<dbReference type="Gene3D" id="3.40.50.880">
    <property type="match status" value="1"/>
</dbReference>